<evidence type="ECO:0000313" key="3">
    <source>
        <dbReference type="Proteomes" id="UP000011087"/>
    </source>
</evidence>
<reference evidence="2" key="3">
    <citation type="submission" date="2015-06" db="UniProtKB">
        <authorList>
            <consortium name="EnsemblProtists"/>
        </authorList>
    </citation>
    <scope>IDENTIFICATION</scope>
</reference>
<dbReference type="EMBL" id="JH993021">
    <property type="protein sequence ID" value="EKX41773.1"/>
    <property type="molecule type" value="Genomic_DNA"/>
</dbReference>
<accession>L1IZU6</accession>
<proteinExistence type="predicted"/>
<dbReference type="RefSeq" id="XP_005828753.1">
    <property type="nucleotide sequence ID" value="XM_005828696.1"/>
</dbReference>
<dbReference type="AlphaFoldDB" id="L1IZU6"/>
<dbReference type="PaxDb" id="55529-EKX41773"/>
<reference evidence="1 3" key="1">
    <citation type="journal article" date="2012" name="Nature">
        <title>Algal genomes reveal evolutionary mosaicism and the fate of nucleomorphs.</title>
        <authorList>
            <consortium name="DOE Joint Genome Institute"/>
            <person name="Curtis B.A."/>
            <person name="Tanifuji G."/>
            <person name="Burki F."/>
            <person name="Gruber A."/>
            <person name="Irimia M."/>
            <person name="Maruyama S."/>
            <person name="Arias M.C."/>
            <person name="Ball S.G."/>
            <person name="Gile G.H."/>
            <person name="Hirakawa Y."/>
            <person name="Hopkins J.F."/>
            <person name="Kuo A."/>
            <person name="Rensing S.A."/>
            <person name="Schmutz J."/>
            <person name="Symeonidi A."/>
            <person name="Elias M."/>
            <person name="Eveleigh R.J."/>
            <person name="Herman E.K."/>
            <person name="Klute M.J."/>
            <person name="Nakayama T."/>
            <person name="Obornik M."/>
            <person name="Reyes-Prieto A."/>
            <person name="Armbrust E.V."/>
            <person name="Aves S.J."/>
            <person name="Beiko R.G."/>
            <person name="Coutinho P."/>
            <person name="Dacks J.B."/>
            <person name="Durnford D.G."/>
            <person name="Fast N.M."/>
            <person name="Green B.R."/>
            <person name="Grisdale C.J."/>
            <person name="Hempel F."/>
            <person name="Henrissat B."/>
            <person name="Hoppner M.P."/>
            <person name="Ishida K."/>
            <person name="Kim E."/>
            <person name="Koreny L."/>
            <person name="Kroth P.G."/>
            <person name="Liu Y."/>
            <person name="Malik S.B."/>
            <person name="Maier U.G."/>
            <person name="McRose D."/>
            <person name="Mock T."/>
            <person name="Neilson J.A."/>
            <person name="Onodera N.T."/>
            <person name="Poole A.M."/>
            <person name="Pritham E.J."/>
            <person name="Richards T.A."/>
            <person name="Rocap G."/>
            <person name="Roy S.W."/>
            <person name="Sarai C."/>
            <person name="Schaack S."/>
            <person name="Shirato S."/>
            <person name="Slamovits C.H."/>
            <person name="Spencer D.F."/>
            <person name="Suzuki S."/>
            <person name="Worden A.Z."/>
            <person name="Zauner S."/>
            <person name="Barry K."/>
            <person name="Bell C."/>
            <person name="Bharti A.K."/>
            <person name="Crow J.A."/>
            <person name="Grimwood J."/>
            <person name="Kramer R."/>
            <person name="Lindquist E."/>
            <person name="Lucas S."/>
            <person name="Salamov A."/>
            <person name="McFadden G.I."/>
            <person name="Lane C.E."/>
            <person name="Keeling P.J."/>
            <person name="Gray M.W."/>
            <person name="Grigoriev I.V."/>
            <person name="Archibald J.M."/>
        </authorList>
    </citation>
    <scope>NUCLEOTIDE SEQUENCE</scope>
    <source>
        <strain evidence="1 3">CCMP2712</strain>
    </source>
</reference>
<protein>
    <submittedName>
        <fullName evidence="1 2">Uncharacterized protein</fullName>
    </submittedName>
</protein>
<sequence>MQFASPTAAKLAACAGVPILLLLLLLLDRTPSPSLLLARSHASLRSPFMARRAVGGARMQSLLLPWYETVSVGDGTGPESTSYWKVPPQTSLRGGFPAPPNNFQDPTIWNADSVLNGGNKEWSEEDAALHAYNMQRWRNKILDEQVEKQENMWNLMNRADFCDRYCGGDRDWGNMCYRCHGWNELRSDHRTATLNHAEKQGAKG</sequence>
<feature type="non-terminal residue" evidence="1">
    <location>
        <position position="204"/>
    </location>
</feature>
<dbReference type="KEGG" id="gtt:GUITHDRAFT_153745"/>
<evidence type="ECO:0000313" key="1">
    <source>
        <dbReference type="EMBL" id="EKX41773.1"/>
    </source>
</evidence>
<gene>
    <name evidence="1" type="ORF">GUITHDRAFT_153745</name>
</gene>
<name>L1IZU6_GUITC</name>
<dbReference type="EnsemblProtists" id="EKX41773">
    <property type="protein sequence ID" value="EKX41773"/>
    <property type="gene ID" value="GUITHDRAFT_153745"/>
</dbReference>
<dbReference type="GeneID" id="17298424"/>
<dbReference type="HOGENOM" id="CLU_1346324_0_0_1"/>
<reference evidence="3" key="2">
    <citation type="submission" date="2012-11" db="EMBL/GenBank/DDBJ databases">
        <authorList>
            <person name="Kuo A."/>
            <person name="Curtis B.A."/>
            <person name="Tanifuji G."/>
            <person name="Burki F."/>
            <person name="Gruber A."/>
            <person name="Irimia M."/>
            <person name="Maruyama S."/>
            <person name="Arias M.C."/>
            <person name="Ball S.G."/>
            <person name="Gile G.H."/>
            <person name="Hirakawa Y."/>
            <person name="Hopkins J.F."/>
            <person name="Rensing S.A."/>
            <person name="Schmutz J."/>
            <person name="Symeonidi A."/>
            <person name="Elias M."/>
            <person name="Eveleigh R.J."/>
            <person name="Herman E.K."/>
            <person name="Klute M.J."/>
            <person name="Nakayama T."/>
            <person name="Obornik M."/>
            <person name="Reyes-Prieto A."/>
            <person name="Armbrust E.V."/>
            <person name="Aves S.J."/>
            <person name="Beiko R.G."/>
            <person name="Coutinho P."/>
            <person name="Dacks J.B."/>
            <person name="Durnford D.G."/>
            <person name="Fast N.M."/>
            <person name="Green B.R."/>
            <person name="Grisdale C."/>
            <person name="Hempe F."/>
            <person name="Henrissat B."/>
            <person name="Hoppner M.P."/>
            <person name="Ishida K.-I."/>
            <person name="Kim E."/>
            <person name="Koreny L."/>
            <person name="Kroth P.G."/>
            <person name="Liu Y."/>
            <person name="Malik S.-B."/>
            <person name="Maier U.G."/>
            <person name="McRose D."/>
            <person name="Mock T."/>
            <person name="Neilson J.A."/>
            <person name="Onodera N.T."/>
            <person name="Poole A.M."/>
            <person name="Pritham E.J."/>
            <person name="Richards T.A."/>
            <person name="Rocap G."/>
            <person name="Roy S.W."/>
            <person name="Sarai C."/>
            <person name="Schaack S."/>
            <person name="Shirato S."/>
            <person name="Slamovits C.H."/>
            <person name="Spencer D.F."/>
            <person name="Suzuki S."/>
            <person name="Worden A.Z."/>
            <person name="Zauner S."/>
            <person name="Barry K."/>
            <person name="Bell C."/>
            <person name="Bharti A.K."/>
            <person name="Crow J.A."/>
            <person name="Grimwood J."/>
            <person name="Kramer R."/>
            <person name="Lindquist E."/>
            <person name="Lucas S."/>
            <person name="Salamov A."/>
            <person name="McFadden G.I."/>
            <person name="Lane C.E."/>
            <person name="Keeling P.J."/>
            <person name="Gray M.W."/>
            <person name="Grigoriev I.V."/>
            <person name="Archibald J.M."/>
        </authorList>
    </citation>
    <scope>NUCLEOTIDE SEQUENCE</scope>
    <source>
        <strain evidence="3">CCMP2712</strain>
    </source>
</reference>
<evidence type="ECO:0000313" key="2">
    <source>
        <dbReference type="EnsemblProtists" id="EKX41773"/>
    </source>
</evidence>
<organism evidence="1">
    <name type="scientific">Guillardia theta (strain CCMP2712)</name>
    <name type="common">Cryptophyte</name>
    <dbReference type="NCBI Taxonomy" id="905079"/>
    <lineage>
        <taxon>Eukaryota</taxon>
        <taxon>Cryptophyceae</taxon>
        <taxon>Pyrenomonadales</taxon>
        <taxon>Geminigeraceae</taxon>
        <taxon>Guillardia</taxon>
    </lineage>
</organism>
<keyword evidence="3" id="KW-1185">Reference proteome</keyword>
<dbReference type="Proteomes" id="UP000011087">
    <property type="component" value="Unassembled WGS sequence"/>
</dbReference>